<proteinExistence type="predicted"/>
<gene>
    <name evidence="1" type="ORF">K469DRAFT_706772</name>
</gene>
<protein>
    <submittedName>
        <fullName evidence="1">Uncharacterized protein</fullName>
    </submittedName>
</protein>
<evidence type="ECO:0000313" key="1">
    <source>
        <dbReference type="EMBL" id="KAF2186783.1"/>
    </source>
</evidence>
<organism evidence="1 2">
    <name type="scientific">Zopfia rhizophila CBS 207.26</name>
    <dbReference type="NCBI Taxonomy" id="1314779"/>
    <lineage>
        <taxon>Eukaryota</taxon>
        <taxon>Fungi</taxon>
        <taxon>Dikarya</taxon>
        <taxon>Ascomycota</taxon>
        <taxon>Pezizomycotina</taxon>
        <taxon>Dothideomycetes</taxon>
        <taxon>Dothideomycetes incertae sedis</taxon>
        <taxon>Zopfiaceae</taxon>
        <taxon>Zopfia</taxon>
    </lineage>
</organism>
<reference evidence="1" key="1">
    <citation type="journal article" date="2020" name="Stud. Mycol.">
        <title>101 Dothideomycetes genomes: a test case for predicting lifestyles and emergence of pathogens.</title>
        <authorList>
            <person name="Haridas S."/>
            <person name="Albert R."/>
            <person name="Binder M."/>
            <person name="Bloem J."/>
            <person name="Labutti K."/>
            <person name="Salamov A."/>
            <person name="Andreopoulos B."/>
            <person name="Baker S."/>
            <person name="Barry K."/>
            <person name="Bills G."/>
            <person name="Bluhm B."/>
            <person name="Cannon C."/>
            <person name="Castanera R."/>
            <person name="Culley D."/>
            <person name="Daum C."/>
            <person name="Ezra D."/>
            <person name="Gonzalez J."/>
            <person name="Henrissat B."/>
            <person name="Kuo A."/>
            <person name="Liang C."/>
            <person name="Lipzen A."/>
            <person name="Lutzoni F."/>
            <person name="Magnuson J."/>
            <person name="Mondo S."/>
            <person name="Nolan M."/>
            <person name="Ohm R."/>
            <person name="Pangilinan J."/>
            <person name="Park H.-J."/>
            <person name="Ramirez L."/>
            <person name="Alfaro M."/>
            <person name="Sun H."/>
            <person name="Tritt A."/>
            <person name="Yoshinaga Y."/>
            <person name="Zwiers L.-H."/>
            <person name="Turgeon B."/>
            <person name="Goodwin S."/>
            <person name="Spatafora J."/>
            <person name="Crous P."/>
            <person name="Grigoriev I."/>
        </authorList>
    </citation>
    <scope>NUCLEOTIDE SEQUENCE</scope>
    <source>
        <strain evidence="1">CBS 207.26</strain>
    </source>
</reference>
<evidence type="ECO:0000313" key="2">
    <source>
        <dbReference type="Proteomes" id="UP000800200"/>
    </source>
</evidence>
<sequence>MATLLNITRLHNAMFAVVYWGGGLLGFAETASTAYTASDAPYQAKEWNSAAISASNLCIDVETTSLLLRIVTPITKIDPAHGTTNFMADDALRVLKSRRDGLATIWATDRWLEASLAVCIGNGDVLADFLRLKWDKIKERLREKSVDELKLRGREPI</sequence>
<name>A0A6A6E6K2_9PEZI</name>
<dbReference type="EMBL" id="ML994629">
    <property type="protein sequence ID" value="KAF2186783.1"/>
    <property type="molecule type" value="Genomic_DNA"/>
</dbReference>
<dbReference type="AlphaFoldDB" id="A0A6A6E6K2"/>
<accession>A0A6A6E6K2</accession>
<dbReference type="Proteomes" id="UP000800200">
    <property type="component" value="Unassembled WGS sequence"/>
</dbReference>
<keyword evidence="2" id="KW-1185">Reference proteome</keyword>